<evidence type="ECO:0000259" key="2">
    <source>
        <dbReference type="Pfam" id="PF14652"/>
    </source>
</evidence>
<feature type="region of interest" description="Disordered" evidence="1">
    <location>
        <begin position="1114"/>
        <end position="1134"/>
    </location>
</feature>
<dbReference type="InterPro" id="IPR026704">
    <property type="entry name" value="KATNIP"/>
</dbReference>
<reference evidence="3" key="1">
    <citation type="submission" date="2025-08" db="UniProtKB">
        <authorList>
            <consortium name="Ensembl"/>
        </authorList>
    </citation>
    <scope>IDENTIFICATION</scope>
</reference>
<feature type="domain" description="KATNIP" evidence="2">
    <location>
        <begin position="410"/>
        <end position="557"/>
    </location>
</feature>
<dbReference type="PANTHER" id="PTHR21534">
    <property type="entry name" value="KATANIN-INTERACTING PROTEIN"/>
    <property type="match status" value="1"/>
</dbReference>
<dbReference type="Ensembl" id="ENSCPIT00010012516.1">
    <property type="protein sequence ID" value="ENSCPIP00010010604.1"/>
    <property type="gene ID" value="ENSCPIG00010008216.1"/>
</dbReference>
<feature type="domain" description="KATNIP" evidence="2">
    <location>
        <begin position="933"/>
        <end position="1084"/>
    </location>
</feature>
<feature type="domain" description="KATNIP" evidence="2">
    <location>
        <begin position="1167"/>
        <end position="1437"/>
    </location>
</feature>
<accession>A0A8C3LHS5</accession>
<feature type="compositionally biased region" description="Polar residues" evidence="1">
    <location>
        <begin position="699"/>
        <end position="715"/>
    </location>
</feature>
<feature type="region of interest" description="Disordered" evidence="1">
    <location>
        <begin position="687"/>
        <end position="720"/>
    </location>
</feature>
<dbReference type="Proteomes" id="UP000694543">
    <property type="component" value="Unplaced"/>
</dbReference>
<reference evidence="3" key="2">
    <citation type="submission" date="2025-09" db="UniProtKB">
        <authorList>
            <consortium name="Ensembl"/>
        </authorList>
    </citation>
    <scope>IDENTIFICATION</scope>
</reference>
<evidence type="ECO:0000313" key="3">
    <source>
        <dbReference type="Ensembl" id="ENSCPIP00010010604.1"/>
    </source>
</evidence>
<evidence type="ECO:0000256" key="1">
    <source>
        <dbReference type="SAM" id="MobiDB-lite"/>
    </source>
</evidence>
<dbReference type="InterPro" id="IPR027859">
    <property type="entry name" value="KATNIP_dom"/>
</dbReference>
<dbReference type="PANTHER" id="PTHR21534:SF0">
    <property type="entry name" value="KATANIN-INTERACTING PROTEIN"/>
    <property type="match status" value="1"/>
</dbReference>
<evidence type="ECO:0000313" key="4">
    <source>
        <dbReference type="Proteomes" id="UP000694543"/>
    </source>
</evidence>
<sequence>MVTNFDEKHDEYIIALQQRNRLLRCLKRKDPTQIKLEQLEQGFSLYMNGANSQLRNYHKKIHSFGCFKNETQPSTTNASQIKASDLQVHSTQTAPSKIQRKGWLQKAVEIKTERGTKLCVKPPLEYSEDFEPYESMSMERNSDDPLHYSQKLKSSLQLSVEEEKMEEDSSSEDYDFVEEEVFSEPSLPEETITSFGSLQLQSSRSLQKEASECQDAGRRSSLVSGTLTALEYKQDQSKLKPVRVLSAKRKDNAEVYIPARPVVVKNKINRPLSAESLQPDRQERICYRPLSRPERPLSAARKNECEKDSELSVSAVVKAMQIENEALQRDLQSLSVSTSPQKKKFSVPSVLSAMAEPSEETQAKTAVTKDVESTCSFGNRQQEKLPVFLQETERSSTCDNDMLLSDEKSEADCVLTEKITTNVEVHNAIYVTVELLSNWGNPVNIGLREVEFFDLYNKKIFVSPHDVDIRNADYPGDLCCLVNKNLNTTKERVLWMCPFHPPIQLYFVIRNPTRSHDFGVSKIKIWNYSTTSDLDVGAKKVKLYVDENLVFDGELERACGDLIADHGTTIDLTECKQGITCSSNESEEVNETAVKDEEVDLRFEHLQKNHTSVSLKSLPEENHLEDKVNSVSLTKENLSDLKDDLEVLPSHVHIKDTKEGVIEVIDHDQSDDELPLSGQMEKLTGRKLPDSAGAIPSWLHSSSQGKENPQDSSGKQKPPWLASEHCLDLKFQTHLDVITKSFPDLTNEDAKCHRNELGRLSSRNANGDVRSQMLTRKDSDVGLDISEQLSNKHGCSLEYLTSGRKSARKQGLNTINLRNDSELKDEDLSIKDVGTCRAKWHNEQEHTLQESWNSLVKFNYSHRGRISNMDFQGDIFDEFLHQQKINRPGEYHLMRKEGVQTLPKKREENSVEAHDGNDFKIPVLPYGQHLVIDIRTTWGDRHYVGLNGIEVFSSKGEPVQISKITAEPPDINILPAYGKDPRVITNLIDGVNLTQDDMHLWLAPFTPGKPHFIFIDFVNPCQVAMIRIWNYNKSRIHSFRGVKDIIMMLDEQCIFKGEIAKASGTLSGAPEHFGDTILFSTDDDILEAIYCYDGTYDGEMENASSLRYEEELKRPTTADGDGDERPFTQAGLRTEDQEVQKQVTLLESLSACTPKEPGIFTGKCLQLNFTMTWGDPHYLGLTGLEVIGKNGQALKISTEQISASTQNLNDLPEYTGDSRTLEKLIDGTNITAEDDHMWLIPFSFGENHLLTIHFDKSESIAGLRFWNYNKSPEDTYRGAKVVHVMLDGHNISPPEGFLIRKGPGNCHFDFAQEILFLDYLQPQLTNRIQKRTGSKRMEQASMDYEAPLMPCGFVFQFQLLTSWGDPYYIGLTGLEFFDEHGDQILLTENNIAAFPDSVNVLEDVSGDIRTPDKLIDRVNNTTDGRHMWLAPLLPGLVHFPLSSHSTDVHRYGWKCNGKGKNT</sequence>
<dbReference type="Pfam" id="PF14652">
    <property type="entry name" value="DUF4457"/>
    <property type="match status" value="3"/>
</dbReference>
<protein>
    <recommendedName>
        <fullName evidence="2">KATNIP domain-containing protein</fullName>
    </recommendedName>
</protein>
<keyword evidence="4" id="KW-1185">Reference proteome</keyword>
<organism evidence="3 4">
    <name type="scientific">Chrysolophus pictus</name>
    <name type="common">Golden pheasant</name>
    <name type="synonym">Phasianus pictus</name>
    <dbReference type="NCBI Taxonomy" id="9089"/>
    <lineage>
        <taxon>Eukaryota</taxon>
        <taxon>Metazoa</taxon>
        <taxon>Chordata</taxon>
        <taxon>Craniata</taxon>
        <taxon>Vertebrata</taxon>
        <taxon>Euteleostomi</taxon>
        <taxon>Archelosauria</taxon>
        <taxon>Archosauria</taxon>
        <taxon>Dinosauria</taxon>
        <taxon>Saurischia</taxon>
        <taxon>Theropoda</taxon>
        <taxon>Coelurosauria</taxon>
        <taxon>Aves</taxon>
        <taxon>Neognathae</taxon>
        <taxon>Galloanserae</taxon>
        <taxon>Galliformes</taxon>
        <taxon>Phasianidae</taxon>
        <taxon>Phasianinae</taxon>
        <taxon>Chrysolophus</taxon>
    </lineage>
</organism>
<name>A0A8C3LHS5_CHRPC</name>
<proteinExistence type="predicted"/>